<dbReference type="Proteomes" id="UP000202511">
    <property type="component" value="Segment"/>
</dbReference>
<sequence length="126" mass="13994">MRRRHGLALLSKKAKHWQQPFRMQAAATNPSAGSIFLSPIGLCRRLSARFSFFFSCVCSFSLLGKKRKRQNIFFKCPGRHAKKKPTTRDKKDMGKKGLCGEKKKKSGEAGDLQVDNLPKVVGVGGA</sequence>
<name>A0A0B5J161_9VIRU</name>
<organism evidence="2 3">
    <name type="scientific">Pandoravirus inopinatum</name>
    <dbReference type="NCBI Taxonomy" id="1605721"/>
    <lineage>
        <taxon>Viruses</taxon>
        <taxon>Pandoravirus</taxon>
    </lineage>
</organism>
<feature type="compositionally biased region" description="Basic and acidic residues" evidence="1">
    <location>
        <begin position="86"/>
        <end position="101"/>
    </location>
</feature>
<dbReference type="GeneID" id="23462101"/>
<evidence type="ECO:0000313" key="2">
    <source>
        <dbReference type="EMBL" id="AJF97184.1"/>
    </source>
</evidence>
<evidence type="ECO:0000256" key="1">
    <source>
        <dbReference type="SAM" id="MobiDB-lite"/>
    </source>
</evidence>
<feature type="region of interest" description="Disordered" evidence="1">
    <location>
        <begin position="79"/>
        <end position="112"/>
    </location>
</feature>
<reference evidence="2 3" key="1">
    <citation type="journal article" date="2015" name="Parasitol. Res.">
        <title>Viruses in close associations with free-living amoebae.</title>
        <authorList>
            <person name="Scheid P."/>
        </authorList>
    </citation>
    <scope>NUCLEOTIDE SEQUENCE [LARGE SCALE GENOMIC DNA]</scope>
    <source>
        <strain evidence="2">KlaHel</strain>
    </source>
</reference>
<proteinExistence type="predicted"/>
<dbReference type="EMBL" id="KP136319">
    <property type="protein sequence ID" value="AJF97184.1"/>
    <property type="molecule type" value="Genomic_DNA"/>
</dbReference>
<dbReference type="RefSeq" id="YP_009119419.1">
    <property type="nucleotide sequence ID" value="NC_026440.1"/>
</dbReference>
<evidence type="ECO:0000313" key="3">
    <source>
        <dbReference type="Proteomes" id="UP000202511"/>
    </source>
</evidence>
<accession>A0A0B5J161</accession>
<dbReference type="KEGG" id="vg:23462101"/>
<protein>
    <submittedName>
        <fullName evidence="2">Uncharacterized protein</fullName>
    </submittedName>
</protein>